<sequence>MKKGKTYIGTFGWHYQQTVTANWVYIRLHGPGGKYQGTYRLPTLQKWVKQCKHWNKEGRDVYCYFDNDQSGYAAANAAKMEQLME</sequence>
<organism evidence="1 2">
    <name type="scientific">Chitinophaga polysaccharea</name>
    <dbReference type="NCBI Taxonomy" id="1293035"/>
    <lineage>
        <taxon>Bacteria</taxon>
        <taxon>Pseudomonadati</taxon>
        <taxon>Bacteroidota</taxon>
        <taxon>Chitinophagia</taxon>
        <taxon>Chitinophagales</taxon>
        <taxon>Chitinophagaceae</taxon>
        <taxon>Chitinophaga</taxon>
    </lineage>
</organism>
<gene>
    <name evidence="1" type="ORF">FHW36_11438</name>
</gene>
<dbReference type="InterPro" id="IPR036520">
    <property type="entry name" value="UPF0759_sf"/>
</dbReference>
<protein>
    <submittedName>
        <fullName evidence="1">Uncharacterized protein DUF72</fullName>
    </submittedName>
</protein>
<dbReference type="PANTHER" id="PTHR30348:SF4">
    <property type="entry name" value="DUF72 DOMAIN-CONTAINING PROTEIN"/>
    <property type="match status" value="1"/>
</dbReference>
<dbReference type="AlphaFoldDB" id="A0A561P3G4"/>
<reference evidence="1 2" key="1">
    <citation type="submission" date="2019-06" db="EMBL/GenBank/DDBJ databases">
        <title>Sorghum-associated microbial communities from plants grown in Nebraska, USA.</title>
        <authorList>
            <person name="Schachtman D."/>
        </authorList>
    </citation>
    <scope>NUCLEOTIDE SEQUENCE [LARGE SCALE GENOMIC DNA]</scope>
    <source>
        <strain evidence="1 2">1209</strain>
    </source>
</reference>
<dbReference type="PANTHER" id="PTHR30348">
    <property type="entry name" value="UNCHARACTERIZED PROTEIN YECE"/>
    <property type="match status" value="1"/>
</dbReference>
<name>A0A561P3G4_9BACT</name>
<proteinExistence type="predicted"/>
<evidence type="ECO:0000313" key="1">
    <source>
        <dbReference type="EMBL" id="TWF32661.1"/>
    </source>
</evidence>
<keyword evidence="2" id="KW-1185">Reference proteome</keyword>
<dbReference type="Pfam" id="PF01904">
    <property type="entry name" value="DUF72"/>
    <property type="match status" value="1"/>
</dbReference>
<dbReference type="InterPro" id="IPR002763">
    <property type="entry name" value="DUF72"/>
</dbReference>
<comment type="caution">
    <text evidence="1">The sequence shown here is derived from an EMBL/GenBank/DDBJ whole genome shotgun (WGS) entry which is preliminary data.</text>
</comment>
<dbReference type="EMBL" id="VIWO01000014">
    <property type="protein sequence ID" value="TWF32661.1"/>
    <property type="molecule type" value="Genomic_DNA"/>
</dbReference>
<evidence type="ECO:0000313" key="2">
    <source>
        <dbReference type="Proteomes" id="UP000320811"/>
    </source>
</evidence>
<accession>A0A561P3G4</accession>
<dbReference type="Gene3D" id="3.20.20.410">
    <property type="entry name" value="Protein of unknown function UPF0759"/>
    <property type="match status" value="1"/>
</dbReference>
<dbReference type="Proteomes" id="UP000320811">
    <property type="component" value="Unassembled WGS sequence"/>
</dbReference>
<dbReference type="SUPFAM" id="SSF117396">
    <property type="entry name" value="TM1631-like"/>
    <property type="match status" value="1"/>
</dbReference>